<organism evidence="4 5">
    <name type="scientific">Methanoplanus limicola DSM 2279</name>
    <dbReference type="NCBI Taxonomy" id="937775"/>
    <lineage>
        <taxon>Archaea</taxon>
        <taxon>Methanobacteriati</taxon>
        <taxon>Methanobacteriota</taxon>
        <taxon>Stenosarchaea group</taxon>
        <taxon>Methanomicrobia</taxon>
        <taxon>Methanomicrobiales</taxon>
        <taxon>Methanomicrobiaceae</taxon>
        <taxon>Methanoplanus</taxon>
    </lineage>
</organism>
<dbReference type="SMART" id="SM00448">
    <property type="entry name" value="REC"/>
    <property type="match status" value="1"/>
</dbReference>
<proteinExistence type="predicted"/>
<feature type="domain" description="Response regulatory" evidence="3">
    <location>
        <begin position="3"/>
        <end position="119"/>
    </location>
</feature>
<gene>
    <name evidence="4" type="ORF">Metlim_1761</name>
</gene>
<dbReference type="AlphaFoldDB" id="H1YX59"/>
<dbReference type="PANTHER" id="PTHR44591:SF3">
    <property type="entry name" value="RESPONSE REGULATORY DOMAIN-CONTAINING PROTEIN"/>
    <property type="match status" value="1"/>
</dbReference>
<dbReference type="EMBL" id="CM001436">
    <property type="protein sequence ID" value="EHQ35862.1"/>
    <property type="molecule type" value="Genomic_DNA"/>
</dbReference>
<keyword evidence="5" id="KW-1185">Reference proteome</keyword>
<evidence type="ECO:0000313" key="5">
    <source>
        <dbReference type="Proteomes" id="UP000005741"/>
    </source>
</evidence>
<dbReference type="InParanoid" id="H1YX59"/>
<dbReference type="InterPro" id="IPR050595">
    <property type="entry name" value="Bact_response_regulator"/>
</dbReference>
<dbReference type="PROSITE" id="PS50110">
    <property type="entry name" value="RESPONSE_REGULATORY"/>
    <property type="match status" value="1"/>
</dbReference>
<keyword evidence="1 2" id="KW-0597">Phosphoprotein</keyword>
<dbReference type="PANTHER" id="PTHR44591">
    <property type="entry name" value="STRESS RESPONSE REGULATOR PROTEIN 1"/>
    <property type="match status" value="1"/>
</dbReference>
<feature type="modified residue" description="4-aspartylphosphate" evidence="2">
    <location>
        <position position="52"/>
    </location>
</feature>
<dbReference type="HOGENOM" id="CLU_000445_69_1_2"/>
<dbReference type="InterPro" id="IPR001789">
    <property type="entry name" value="Sig_transdc_resp-reg_receiver"/>
</dbReference>
<accession>H1YX59</accession>
<evidence type="ECO:0000256" key="2">
    <source>
        <dbReference type="PROSITE-ProRule" id="PRU00169"/>
    </source>
</evidence>
<name>H1YX59_9EURY</name>
<dbReference type="SUPFAM" id="SSF52172">
    <property type="entry name" value="CheY-like"/>
    <property type="match status" value="1"/>
</dbReference>
<dbReference type="Gene3D" id="3.40.50.2300">
    <property type="match status" value="1"/>
</dbReference>
<protein>
    <submittedName>
        <fullName evidence="4">Response regulator receiver protein</fullName>
    </submittedName>
</protein>
<dbReference type="Pfam" id="PF00072">
    <property type="entry name" value="Response_reg"/>
    <property type="match status" value="1"/>
</dbReference>
<evidence type="ECO:0000259" key="3">
    <source>
        <dbReference type="PROSITE" id="PS50110"/>
    </source>
</evidence>
<reference evidence="4 5" key="1">
    <citation type="submission" date="2011-10" db="EMBL/GenBank/DDBJ databases">
        <title>The Improved High-Quality Draft genome of Methanoplanus limicola DSM 2279.</title>
        <authorList>
            <consortium name="US DOE Joint Genome Institute (JGI-PGF)"/>
            <person name="Lucas S."/>
            <person name="Copeland A."/>
            <person name="Lapidus A."/>
            <person name="Glavina del Rio T."/>
            <person name="Dalin E."/>
            <person name="Tice H."/>
            <person name="Bruce D."/>
            <person name="Goodwin L."/>
            <person name="Pitluck S."/>
            <person name="Peters L."/>
            <person name="Mikhailova N."/>
            <person name="Lu M."/>
            <person name="Kyrpides N."/>
            <person name="Mavromatis K."/>
            <person name="Ivanova N."/>
            <person name="Markowitz V."/>
            <person name="Cheng J.-F."/>
            <person name="Hugenholtz P."/>
            <person name="Woyke T."/>
            <person name="Wu D."/>
            <person name="Wirth R."/>
            <person name="Brambilla E.-M."/>
            <person name="Klenk H.-P."/>
            <person name="Eisen J.A."/>
        </authorList>
    </citation>
    <scope>NUCLEOTIDE SEQUENCE [LARGE SCALE GENOMIC DNA]</scope>
    <source>
        <strain evidence="4 5">DSM 2279</strain>
    </source>
</reference>
<dbReference type="InterPro" id="IPR011006">
    <property type="entry name" value="CheY-like_superfamily"/>
</dbReference>
<dbReference type="OrthoDB" id="2830at2157"/>
<dbReference type="Proteomes" id="UP000005741">
    <property type="component" value="Chromosome"/>
</dbReference>
<dbReference type="GO" id="GO:0000160">
    <property type="term" value="P:phosphorelay signal transduction system"/>
    <property type="evidence" value="ECO:0007669"/>
    <property type="project" value="InterPro"/>
</dbReference>
<evidence type="ECO:0000313" key="4">
    <source>
        <dbReference type="EMBL" id="EHQ35862.1"/>
    </source>
</evidence>
<dbReference type="Pfam" id="PF18548">
    <property type="entry name" value="MetOD2"/>
    <property type="match status" value="1"/>
</dbReference>
<sequence length="208" mass="24016">MNTILVVDDSPMIVDVFVAMLERGGYNPVASYSGPECLDKLKDINPDLILLDIMMEPMDGWETLENIKTNPETREIPVMMLTAKQLTPEEAQEYGAYIEDYVMKPTTHRQLYDAIEYILKRREKISFGVEMAKKAGIEDQIIDEFERLSRSVDVSKRLLRILESTYSLDDDDVRVGENIERAIKSMEMSIKLQEERLEQINKLFGVDK</sequence>
<dbReference type="STRING" id="937775.Metlim_1761"/>
<evidence type="ECO:0000256" key="1">
    <source>
        <dbReference type="ARBA" id="ARBA00022553"/>
    </source>
</evidence>
<dbReference type="RefSeq" id="WP_004077795.1">
    <property type="nucleotide sequence ID" value="NZ_CM001436.1"/>
</dbReference>
<dbReference type="InterPro" id="IPR040541">
    <property type="entry name" value="MetOD2"/>
</dbReference>